<dbReference type="Gene3D" id="2.40.420.20">
    <property type="match status" value="1"/>
</dbReference>
<dbReference type="RefSeq" id="WP_169171719.1">
    <property type="nucleotide sequence ID" value="NZ_JAAIII010000002.1"/>
</dbReference>
<dbReference type="Proteomes" id="UP000532194">
    <property type="component" value="Unassembled WGS sequence"/>
</dbReference>
<feature type="chain" id="PRO_5039161514" evidence="2">
    <location>
        <begin position="26"/>
        <end position="294"/>
    </location>
</feature>
<evidence type="ECO:0000313" key="4">
    <source>
        <dbReference type="Proteomes" id="UP000532194"/>
    </source>
</evidence>
<keyword evidence="2" id="KW-0732">Signal</keyword>
<dbReference type="PANTHER" id="PTHR30469:SF33">
    <property type="entry name" value="SLR1207 PROTEIN"/>
    <property type="match status" value="1"/>
</dbReference>
<dbReference type="EMBL" id="JAAIII010000002">
    <property type="protein sequence ID" value="NMM93680.1"/>
    <property type="molecule type" value="Genomic_DNA"/>
</dbReference>
<name>A0A7Y0ENT1_9BIFI</name>
<dbReference type="PROSITE" id="PS51257">
    <property type="entry name" value="PROKAR_LIPOPROTEIN"/>
    <property type="match status" value="1"/>
</dbReference>
<evidence type="ECO:0000256" key="2">
    <source>
        <dbReference type="SAM" id="SignalP"/>
    </source>
</evidence>
<evidence type="ECO:0000256" key="1">
    <source>
        <dbReference type="SAM" id="MobiDB-lite"/>
    </source>
</evidence>
<organism evidence="3 4">
    <name type="scientific">Bifidobacterium oedipodis</name>
    <dbReference type="NCBI Taxonomy" id="2675322"/>
    <lineage>
        <taxon>Bacteria</taxon>
        <taxon>Bacillati</taxon>
        <taxon>Actinomycetota</taxon>
        <taxon>Actinomycetes</taxon>
        <taxon>Bifidobacteriales</taxon>
        <taxon>Bifidobacteriaceae</taxon>
        <taxon>Bifidobacterium</taxon>
    </lineage>
</organism>
<protein>
    <submittedName>
        <fullName evidence="3">Uncharacterized protein</fullName>
    </submittedName>
</protein>
<gene>
    <name evidence="3" type="ORF">G1C95_0865</name>
</gene>
<comment type="caution">
    <text evidence="3">The sequence shown here is derived from an EMBL/GenBank/DDBJ whole genome shotgun (WGS) entry which is preliminary data.</text>
</comment>
<dbReference type="GO" id="GO:0015562">
    <property type="term" value="F:efflux transmembrane transporter activity"/>
    <property type="evidence" value="ECO:0007669"/>
    <property type="project" value="TreeGrafter"/>
</dbReference>
<feature type="signal peptide" evidence="2">
    <location>
        <begin position="1"/>
        <end position="25"/>
    </location>
</feature>
<dbReference type="GO" id="GO:1990281">
    <property type="term" value="C:efflux pump complex"/>
    <property type="evidence" value="ECO:0007669"/>
    <property type="project" value="TreeGrafter"/>
</dbReference>
<proteinExistence type="predicted"/>
<reference evidence="3 4" key="1">
    <citation type="submission" date="2020-02" db="EMBL/GenBank/DDBJ databases">
        <title>Characterization of phylogenetic diversity of novel bifidobacterial species isolated in Czech ZOOs.</title>
        <authorList>
            <person name="Lugli G.A."/>
            <person name="Vera N.B."/>
            <person name="Ventura M."/>
        </authorList>
    </citation>
    <scope>NUCLEOTIDE SEQUENCE [LARGE SCALE GENOMIC DNA]</scope>
    <source>
        <strain evidence="3 4">DSM 109957</strain>
    </source>
</reference>
<dbReference type="AlphaFoldDB" id="A0A7Y0ENT1"/>
<keyword evidence="4" id="KW-1185">Reference proteome</keyword>
<accession>A0A7Y0ENT1</accession>
<evidence type="ECO:0000313" key="3">
    <source>
        <dbReference type="EMBL" id="NMM93680.1"/>
    </source>
</evidence>
<sequence length="294" mass="30049">MSMKTKRWLGIVAVAVLLASGAGCGANGNDGDNGHAEQTSVPLSTVKVESGTLVPTISSDAVVSSHALFAVTAPVQGVFQSTVNVGDTIQSQQVLGSVADTQILAPAEGTVASIASSGTQVPLNYPLITVNYNGFAMELDASRLLRMTQSTDSIHGKFQITDGQSPSDCAAVLPVQAVSGTSQQSNGTQENSGDNSSSTRMTCLVPKDDNVREGESGILVISGTAVSSSLLLPVSAVAGRSGKGTVTRISHNKQEQVEVTLGASDGARIVIVDGLAEGDEVLDTAPNLATKRIQ</sequence>
<feature type="region of interest" description="Disordered" evidence="1">
    <location>
        <begin position="180"/>
        <end position="201"/>
    </location>
</feature>
<dbReference type="PANTHER" id="PTHR30469">
    <property type="entry name" value="MULTIDRUG RESISTANCE PROTEIN MDTA"/>
    <property type="match status" value="1"/>
</dbReference>